<reference evidence="5" key="1">
    <citation type="journal article" date="2019" name="Int. J. Syst. Evol. Microbiol.">
        <title>The Global Catalogue of Microorganisms (GCM) 10K type strain sequencing project: providing services to taxonomists for standard genome sequencing and annotation.</title>
        <authorList>
            <consortium name="The Broad Institute Genomics Platform"/>
            <consortium name="The Broad Institute Genome Sequencing Center for Infectious Disease"/>
            <person name="Wu L."/>
            <person name="Ma J."/>
        </authorList>
    </citation>
    <scope>NUCLEOTIDE SEQUENCE [LARGE SCALE GENOMIC DNA]</scope>
    <source>
        <strain evidence="5">JCM 18302</strain>
    </source>
</reference>
<evidence type="ECO:0000313" key="5">
    <source>
        <dbReference type="Proteomes" id="UP001500804"/>
    </source>
</evidence>
<evidence type="ECO:0000259" key="2">
    <source>
        <dbReference type="Pfam" id="PF08223"/>
    </source>
</evidence>
<sequence length="318" mass="34750">MAGTRDPESTAVPRHSQRLLGTLLGDYWFWRPEPLPSAALVEVMGEFGLAEQAARAAMRRAAARGAVVATRSGRTTAYGVPARTRETIVAHLTRLMRFGAGDRQWDGRWTMALFTVPEEERETRRTVRTRLRWLGLAPLYDGVWVSPWEVGDRVAAVLADLGVETATVVRAEMLTAGPAGEPVAAWDLVELRERYTVFLAEHAALRERVRAGRVGPAEALVARTHLMTAWREFPDLDPELPATLLPADWPLPAARSLFVEVYDGLGPPAEQRFAQLVGRHDPALAPLAAHRTSADVLRGETAAAIPAGDGPWIGPIGK</sequence>
<evidence type="ECO:0000313" key="4">
    <source>
        <dbReference type="EMBL" id="GAA5115022.1"/>
    </source>
</evidence>
<dbReference type="Proteomes" id="UP001500804">
    <property type="component" value="Unassembled WGS sequence"/>
</dbReference>
<protein>
    <submittedName>
        <fullName evidence="4">PaaX family transcriptional regulator C-terminal domain-containing protein</fullName>
    </submittedName>
</protein>
<evidence type="ECO:0000259" key="1">
    <source>
        <dbReference type="Pfam" id="PF07848"/>
    </source>
</evidence>
<feature type="domain" description="Transcriptional repressor PaaX-like C-terminal" evidence="2">
    <location>
        <begin position="186"/>
        <end position="273"/>
    </location>
</feature>
<dbReference type="RefSeq" id="WP_345603889.1">
    <property type="nucleotide sequence ID" value="NZ_BAABJO010000004.1"/>
</dbReference>
<dbReference type="Gene3D" id="1.20.58.1460">
    <property type="match status" value="1"/>
</dbReference>
<comment type="caution">
    <text evidence="4">The sequence shown here is derived from an EMBL/GenBank/DDBJ whole genome shotgun (WGS) entry which is preliminary data.</text>
</comment>
<feature type="domain" description="Transcriptional repressor PaaX-like central Cas2-like" evidence="3">
    <location>
        <begin position="103"/>
        <end position="175"/>
    </location>
</feature>
<gene>
    <name evidence="4" type="ORF">GCM10023320_13140</name>
</gene>
<proteinExistence type="predicted"/>
<evidence type="ECO:0000259" key="3">
    <source>
        <dbReference type="Pfam" id="PF20803"/>
    </source>
</evidence>
<dbReference type="InterPro" id="IPR048846">
    <property type="entry name" value="PaaX-like_central"/>
</dbReference>
<dbReference type="Gene3D" id="3.30.70.2650">
    <property type="match status" value="1"/>
</dbReference>
<dbReference type="EMBL" id="BAABJO010000004">
    <property type="protein sequence ID" value="GAA5115022.1"/>
    <property type="molecule type" value="Genomic_DNA"/>
</dbReference>
<name>A0ABP9NH20_9PSEU</name>
<dbReference type="InterPro" id="IPR011965">
    <property type="entry name" value="PaaX_trns_reg"/>
</dbReference>
<dbReference type="Gene3D" id="1.10.10.10">
    <property type="entry name" value="Winged helix-like DNA-binding domain superfamily/Winged helix DNA-binding domain"/>
    <property type="match status" value="1"/>
</dbReference>
<feature type="domain" description="Transcriptional repressor PaaX-like N-terminal" evidence="1">
    <location>
        <begin position="20"/>
        <end position="78"/>
    </location>
</feature>
<dbReference type="PIRSF" id="PIRSF020623">
    <property type="entry name" value="PaaX"/>
    <property type="match status" value="1"/>
</dbReference>
<dbReference type="InterPro" id="IPR012906">
    <property type="entry name" value="PaaX-like_N"/>
</dbReference>
<organism evidence="4 5">
    <name type="scientific">Pseudonocardia adelaidensis</name>
    <dbReference type="NCBI Taxonomy" id="648754"/>
    <lineage>
        <taxon>Bacteria</taxon>
        <taxon>Bacillati</taxon>
        <taxon>Actinomycetota</taxon>
        <taxon>Actinomycetes</taxon>
        <taxon>Pseudonocardiales</taxon>
        <taxon>Pseudonocardiaceae</taxon>
        <taxon>Pseudonocardia</taxon>
    </lineage>
</organism>
<accession>A0ABP9NH20</accession>
<dbReference type="PANTHER" id="PTHR30319">
    <property type="entry name" value="PHENYLACETIC ACID REGULATOR-RELATED TRANSCRIPTIONAL REPRESSOR"/>
    <property type="match status" value="1"/>
</dbReference>
<dbReference type="PANTHER" id="PTHR30319:SF1">
    <property type="entry name" value="TRANSCRIPTIONAL REPRESSOR PAAX"/>
    <property type="match status" value="1"/>
</dbReference>
<keyword evidence="5" id="KW-1185">Reference proteome</keyword>
<dbReference type="Pfam" id="PF08223">
    <property type="entry name" value="PaaX_C"/>
    <property type="match status" value="1"/>
</dbReference>
<dbReference type="Pfam" id="PF07848">
    <property type="entry name" value="PaaX"/>
    <property type="match status" value="1"/>
</dbReference>
<dbReference type="Pfam" id="PF20803">
    <property type="entry name" value="PaaX_M"/>
    <property type="match status" value="1"/>
</dbReference>
<dbReference type="InterPro" id="IPR013225">
    <property type="entry name" value="PaaX_C"/>
</dbReference>
<dbReference type="InterPro" id="IPR036388">
    <property type="entry name" value="WH-like_DNA-bd_sf"/>
</dbReference>